<evidence type="ECO:0000256" key="1">
    <source>
        <dbReference type="SAM" id="Phobius"/>
    </source>
</evidence>
<dbReference type="AlphaFoldDB" id="A0A3S4RRM2"/>
<gene>
    <name evidence="2" type="ORF">DPV69_08800</name>
</gene>
<accession>A0A3S4RRM2</accession>
<sequence length="66" mass="7180">MEIVFVSILYWIAVAIMFLVGLGQLIFSKKTEQNKTPGLKLLIITVIMVIIGGGACIMLLSGLSIR</sequence>
<evidence type="ECO:0000313" key="2">
    <source>
        <dbReference type="EMBL" id="RWU08462.1"/>
    </source>
</evidence>
<feature type="transmembrane region" description="Helical" evidence="1">
    <location>
        <begin position="39"/>
        <end position="65"/>
    </location>
</feature>
<dbReference type="OrthoDB" id="772915at2"/>
<organism evidence="2 3">
    <name type="scientific">Pedobacter chitinilyticus</name>
    <dbReference type="NCBI Taxonomy" id="2233776"/>
    <lineage>
        <taxon>Bacteria</taxon>
        <taxon>Pseudomonadati</taxon>
        <taxon>Bacteroidota</taxon>
        <taxon>Sphingobacteriia</taxon>
        <taxon>Sphingobacteriales</taxon>
        <taxon>Sphingobacteriaceae</taxon>
        <taxon>Pedobacter</taxon>
    </lineage>
</organism>
<evidence type="ECO:0000313" key="3">
    <source>
        <dbReference type="Proteomes" id="UP000284120"/>
    </source>
</evidence>
<dbReference type="Proteomes" id="UP000284120">
    <property type="component" value="Unassembled WGS sequence"/>
</dbReference>
<name>A0A3S4RRM2_9SPHI</name>
<protein>
    <submittedName>
        <fullName evidence="2">Uncharacterized protein</fullName>
    </submittedName>
</protein>
<feature type="transmembrane region" description="Helical" evidence="1">
    <location>
        <begin position="6"/>
        <end position="27"/>
    </location>
</feature>
<proteinExistence type="predicted"/>
<dbReference type="RefSeq" id="WP_128353341.1">
    <property type="nucleotide sequence ID" value="NZ_QMHN01000002.1"/>
</dbReference>
<dbReference type="EMBL" id="SAYW01000002">
    <property type="protein sequence ID" value="RWU08462.1"/>
    <property type="molecule type" value="Genomic_DNA"/>
</dbReference>
<keyword evidence="1" id="KW-1133">Transmembrane helix</keyword>
<keyword evidence="1" id="KW-0472">Membrane</keyword>
<reference evidence="2 3" key="1">
    <citation type="submission" date="2018-06" db="EMBL/GenBank/DDBJ databases">
        <title>Pedobacter endophyticus sp. nov., an endophytic bacterium isolated from a leaf of Triticum aestivum.</title>
        <authorList>
            <person name="Zhang L."/>
        </authorList>
    </citation>
    <scope>NUCLEOTIDE SEQUENCE [LARGE SCALE GENOMIC DNA]</scope>
    <source>
        <strain evidence="2 3">CM134L-2</strain>
    </source>
</reference>
<comment type="caution">
    <text evidence="2">The sequence shown here is derived from an EMBL/GenBank/DDBJ whole genome shotgun (WGS) entry which is preliminary data.</text>
</comment>
<keyword evidence="1" id="KW-0812">Transmembrane</keyword>
<keyword evidence="3" id="KW-1185">Reference proteome</keyword>